<dbReference type="Gene3D" id="3.40.50.300">
    <property type="entry name" value="P-loop containing nucleotide triphosphate hydrolases"/>
    <property type="match status" value="1"/>
</dbReference>
<feature type="domain" description="Nucleoside phosphorylase" evidence="3">
    <location>
        <begin position="28"/>
        <end position="319"/>
    </location>
</feature>
<dbReference type="PANTHER" id="PTHR46082">
    <property type="entry name" value="ATP/GTP-BINDING PROTEIN-RELATED"/>
    <property type="match status" value="1"/>
</dbReference>
<keyword evidence="5" id="KW-1185">Reference proteome</keyword>
<name>A0A6A6ZB19_9PLEO</name>
<sequence>MTSNAGFEGPQQPPPPARPQHTHNEYSIGVICALALEKAAFIAMLDDVHEALPTPKNDDNSYTFGRIGDHNIVAACLPAGMTGNNSATTVAKDMLRSFPIKIGLMVGVGGGVWSKKVDVRLGDVVVSQPEGIHGGVVQWDFGKMENGGFVRTGSLNKPPRPLLNAVQDLQIRHIIDGYELAEHLSKLVQNKPRMAQTFTYQGTVHDCLYESTYSHAGGETCDGCDIRQTIKRQPRTTLDPCIHYGNIASGNKVIKNGYFRDRIAQEQGVICFEMEAAGLMDSFPCLVIRGICDYADTHKNKRWQPYAAATAAAYAKELLRVVKKQGVDELETAVLHAESLTFPSIACDVSLYLTPFSLEGIPRARTFVDRPAEMTELERVLLPQHQPEQRQQIHILHGLGGIGKTQLAVEFARRHHRQFSSVFWLDGRSEDTLKRSIAGHASRIPQGQIAEASRTYADDNGTNVDAVVRDVMAWLARPDNTAWLLIFDNVDREYKVQGGDTDAYDIKRYLSGADHGSVLVTTRLARLEQLGEPQQLGKVSKEQGQAIFKSWYKRKHDAVEAELLLARLDGLPLAIAQAGAYMQESRVGLTTYLKFYEQQWSKLMGSDDLTDTPLQDYPGRSVWMTWAISYQAIRKIHKVTANLLLLWSYLDNKDLWHGLFDAACRKSPVAASLLLGWIGDIASSEFEFSRAMQLLRNYSLVEEVTESTTYATHPVVHQWAHHSQGKQFATELSRLAVITVGLTVPESSTRDYSTLQRRLLPHVQACYKWIVESQTHRWLSVDKGNSESTDDSREQETFLNAIHLLGLLYADQGKLGEAEQMYERALRGYEEALGPTHTSTLQTFNNLGVLYKNQGKLGEAEKMYERALRGMEEALGPTHTLTLNTLSEAEKMYERALRGYEAALGDQLVQQYTPALNTMQNMGDLYVGQAETGQAETAKAQAMYARALSGLSTVLGQSSKSVLGDKGDKDEAASFAVLSVIVALSDYGNHPNFFSLIFSASCCNLNLNLPAPTP</sequence>
<gene>
    <name evidence="4" type="ORF">CC86DRAFT_461159</name>
</gene>
<dbReference type="PANTHER" id="PTHR46082:SF11">
    <property type="entry name" value="AAA+ ATPASE DOMAIN-CONTAINING PROTEIN-RELATED"/>
    <property type="match status" value="1"/>
</dbReference>
<dbReference type="AlphaFoldDB" id="A0A6A6ZB19"/>
<accession>A0A6A6ZB19</accession>
<dbReference type="GO" id="GO:0009116">
    <property type="term" value="P:nucleoside metabolic process"/>
    <property type="evidence" value="ECO:0007669"/>
    <property type="project" value="InterPro"/>
</dbReference>
<dbReference type="InterPro" id="IPR053137">
    <property type="entry name" value="NLR-like"/>
</dbReference>
<dbReference type="GO" id="GO:0043531">
    <property type="term" value="F:ADP binding"/>
    <property type="evidence" value="ECO:0007669"/>
    <property type="project" value="InterPro"/>
</dbReference>
<dbReference type="SMART" id="SM00028">
    <property type="entry name" value="TPR"/>
    <property type="match status" value="2"/>
</dbReference>
<dbReference type="Gene3D" id="1.25.40.10">
    <property type="entry name" value="Tetratricopeptide repeat domain"/>
    <property type="match status" value="1"/>
</dbReference>
<dbReference type="Gene3D" id="3.40.50.1580">
    <property type="entry name" value="Nucleoside phosphorylase domain"/>
    <property type="match status" value="1"/>
</dbReference>
<dbReference type="PROSITE" id="PS50005">
    <property type="entry name" value="TPR"/>
    <property type="match status" value="2"/>
</dbReference>
<dbReference type="Pfam" id="PF13424">
    <property type="entry name" value="TPR_12"/>
    <property type="match status" value="1"/>
</dbReference>
<evidence type="ECO:0000256" key="2">
    <source>
        <dbReference type="SAM" id="MobiDB-lite"/>
    </source>
</evidence>
<dbReference type="InterPro" id="IPR027417">
    <property type="entry name" value="P-loop_NTPase"/>
</dbReference>
<dbReference type="InterPro" id="IPR011990">
    <property type="entry name" value="TPR-like_helical_dom_sf"/>
</dbReference>
<dbReference type="OrthoDB" id="5346457at2759"/>
<dbReference type="SUPFAM" id="SSF48452">
    <property type="entry name" value="TPR-like"/>
    <property type="match status" value="1"/>
</dbReference>
<organism evidence="4 5">
    <name type="scientific">Ophiobolus disseminans</name>
    <dbReference type="NCBI Taxonomy" id="1469910"/>
    <lineage>
        <taxon>Eukaryota</taxon>
        <taxon>Fungi</taxon>
        <taxon>Dikarya</taxon>
        <taxon>Ascomycota</taxon>
        <taxon>Pezizomycotina</taxon>
        <taxon>Dothideomycetes</taxon>
        <taxon>Pleosporomycetidae</taxon>
        <taxon>Pleosporales</taxon>
        <taxon>Pleosporineae</taxon>
        <taxon>Phaeosphaeriaceae</taxon>
        <taxon>Ophiobolus</taxon>
    </lineage>
</organism>
<dbReference type="InterPro" id="IPR000845">
    <property type="entry name" value="Nucleoside_phosphorylase_d"/>
</dbReference>
<protein>
    <recommendedName>
        <fullName evidence="3">Nucleoside phosphorylase domain-containing protein</fullName>
    </recommendedName>
</protein>
<proteinExistence type="predicted"/>
<dbReference type="GO" id="GO:0003824">
    <property type="term" value="F:catalytic activity"/>
    <property type="evidence" value="ECO:0007669"/>
    <property type="project" value="InterPro"/>
</dbReference>
<evidence type="ECO:0000259" key="3">
    <source>
        <dbReference type="Pfam" id="PF01048"/>
    </source>
</evidence>
<dbReference type="EMBL" id="MU006254">
    <property type="protein sequence ID" value="KAF2818282.1"/>
    <property type="molecule type" value="Genomic_DNA"/>
</dbReference>
<dbReference type="SUPFAM" id="SSF53167">
    <property type="entry name" value="Purine and uridine phosphorylases"/>
    <property type="match status" value="1"/>
</dbReference>
<reference evidence="4" key="1">
    <citation type="journal article" date="2020" name="Stud. Mycol.">
        <title>101 Dothideomycetes genomes: a test case for predicting lifestyles and emergence of pathogens.</title>
        <authorList>
            <person name="Haridas S."/>
            <person name="Albert R."/>
            <person name="Binder M."/>
            <person name="Bloem J."/>
            <person name="Labutti K."/>
            <person name="Salamov A."/>
            <person name="Andreopoulos B."/>
            <person name="Baker S."/>
            <person name="Barry K."/>
            <person name="Bills G."/>
            <person name="Bluhm B."/>
            <person name="Cannon C."/>
            <person name="Castanera R."/>
            <person name="Culley D."/>
            <person name="Daum C."/>
            <person name="Ezra D."/>
            <person name="Gonzalez J."/>
            <person name="Henrissat B."/>
            <person name="Kuo A."/>
            <person name="Liang C."/>
            <person name="Lipzen A."/>
            <person name="Lutzoni F."/>
            <person name="Magnuson J."/>
            <person name="Mondo S."/>
            <person name="Nolan M."/>
            <person name="Ohm R."/>
            <person name="Pangilinan J."/>
            <person name="Park H.-J."/>
            <person name="Ramirez L."/>
            <person name="Alfaro M."/>
            <person name="Sun H."/>
            <person name="Tritt A."/>
            <person name="Yoshinaga Y."/>
            <person name="Zwiers L.-H."/>
            <person name="Turgeon B."/>
            <person name="Goodwin S."/>
            <person name="Spatafora J."/>
            <person name="Crous P."/>
            <person name="Grigoriev I."/>
        </authorList>
    </citation>
    <scope>NUCLEOTIDE SEQUENCE</scope>
    <source>
        <strain evidence="4">CBS 113818</strain>
    </source>
</reference>
<dbReference type="Pfam" id="PF01048">
    <property type="entry name" value="PNP_UDP_1"/>
    <property type="match status" value="1"/>
</dbReference>
<feature type="repeat" description="TPR" evidence="1">
    <location>
        <begin position="841"/>
        <end position="874"/>
    </location>
</feature>
<evidence type="ECO:0000256" key="1">
    <source>
        <dbReference type="PROSITE-ProRule" id="PRU00339"/>
    </source>
</evidence>
<keyword evidence="1" id="KW-0802">TPR repeat</keyword>
<dbReference type="SUPFAM" id="SSF52540">
    <property type="entry name" value="P-loop containing nucleoside triphosphate hydrolases"/>
    <property type="match status" value="1"/>
</dbReference>
<evidence type="ECO:0000313" key="5">
    <source>
        <dbReference type="Proteomes" id="UP000799424"/>
    </source>
</evidence>
<dbReference type="InterPro" id="IPR019734">
    <property type="entry name" value="TPR_rpt"/>
</dbReference>
<feature type="region of interest" description="Disordered" evidence="2">
    <location>
        <begin position="1"/>
        <end position="22"/>
    </location>
</feature>
<dbReference type="Proteomes" id="UP000799424">
    <property type="component" value="Unassembled WGS sequence"/>
</dbReference>
<dbReference type="InterPro" id="IPR035994">
    <property type="entry name" value="Nucleoside_phosphorylase_sf"/>
</dbReference>
<evidence type="ECO:0000313" key="4">
    <source>
        <dbReference type="EMBL" id="KAF2818282.1"/>
    </source>
</evidence>
<feature type="repeat" description="TPR" evidence="1">
    <location>
        <begin position="799"/>
        <end position="832"/>
    </location>
</feature>